<evidence type="ECO:0008006" key="5">
    <source>
        <dbReference type="Google" id="ProtNLM"/>
    </source>
</evidence>
<dbReference type="InterPro" id="IPR011074">
    <property type="entry name" value="CRAL/TRIO_N_dom"/>
</dbReference>
<dbReference type="Gene3D" id="2.60.120.680">
    <property type="entry name" value="GOLD domain"/>
    <property type="match status" value="1"/>
</dbReference>
<protein>
    <recommendedName>
        <fullName evidence="5">CRAL-TRIO domain-containing protein</fullName>
    </recommendedName>
</protein>
<accession>A0A267F3W3</accession>
<proteinExistence type="predicted"/>
<dbReference type="OrthoDB" id="1434354at2759"/>
<dbReference type="Proteomes" id="UP000215902">
    <property type="component" value="Unassembled WGS sequence"/>
</dbReference>
<dbReference type="EMBL" id="NIVC01001458">
    <property type="protein sequence ID" value="PAA67732.1"/>
    <property type="molecule type" value="Genomic_DNA"/>
</dbReference>
<dbReference type="AlphaFoldDB" id="A0A267F3W3"/>
<dbReference type="SMART" id="SM00516">
    <property type="entry name" value="SEC14"/>
    <property type="match status" value="1"/>
</dbReference>
<feature type="domain" description="GOLD" evidence="2">
    <location>
        <begin position="287"/>
        <end position="394"/>
    </location>
</feature>
<dbReference type="SUPFAM" id="SSF101576">
    <property type="entry name" value="Supernatant protein factor (SPF), C-terminal domain"/>
    <property type="match status" value="1"/>
</dbReference>
<keyword evidence="4" id="KW-1185">Reference proteome</keyword>
<dbReference type="SUPFAM" id="SSF52087">
    <property type="entry name" value="CRAL/TRIO domain"/>
    <property type="match status" value="1"/>
</dbReference>
<dbReference type="SUPFAM" id="SSF46938">
    <property type="entry name" value="CRAL/TRIO N-terminal domain"/>
    <property type="match status" value="1"/>
</dbReference>
<organism evidence="3 4">
    <name type="scientific">Macrostomum lignano</name>
    <dbReference type="NCBI Taxonomy" id="282301"/>
    <lineage>
        <taxon>Eukaryota</taxon>
        <taxon>Metazoa</taxon>
        <taxon>Spiralia</taxon>
        <taxon>Lophotrochozoa</taxon>
        <taxon>Platyhelminthes</taxon>
        <taxon>Rhabditophora</taxon>
        <taxon>Macrostomorpha</taxon>
        <taxon>Macrostomida</taxon>
        <taxon>Macrostomidae</taxon>
        <taxon>Macrostomum</taxon>
    </lineage>
</organism>
<dbReference type="InterPro" id="IPR051064">
    <property type="entry name" value="SEC14/CRAL-TRIO_domain"/>
</dbReference>
<dbReference type="SMART" id="SM01100">
    <property type="entry name" value="CRAL_TRIO_N"/>
    <property type="match status" value="1"/>
</dbReference>
<evidence type="ECO:0000259" key="2">
    <source>
        <dbReference type="PROSITE" id="PS50866"/>
    </source>
</evidence>
<dbReference type="PRINTS" id="PR00180">
    <property type="entry name" value="CRETINALDHBP"/>
</dbReference>
<dbReference type="PROSITE" id="PS50866">
    <property type="entry name" value="GOLD"/>
    <property type="match status" value="1"/>
</dbReference>
<feature type="domain" description="CRAL-TRIO" evidence="1">
    <location>
        <begin position="86"/>
        <end position="257"/>
    </location>
</feature>
<dbReference type="CDD" id="cd00170">
    <property type="entry name" value="SEC14"/>
    <property type="match status" value="1"/>
</dbReference>
<evidence type="ECO:0000313" key="4">
    <source>
        <dbReference type="Proteomes" id="UP000215902"/>
    </source>
</evidence>
<reference evidence="3 4" key="1">
    <citation type="submission" date="2017-06" db="EMBL/GenBank/DDBJ databases">
        <title>A platform for efficient transgenesis in Macrostomum lignano, a flatworm model organism for stem cell research.</title>
        <authorList>
            <person name="Berezikov E."/>
        </authorList>
    </citation>
    <scope>NUCLEOTIDE SEQUENCE [LARGE SCALE GENOMIC DNA]</scope>
    <source>
        <strain evidence="3">DV1</strain>
        <tissue evidence="3">Whole organism</tissue>
    </source>
</reference>
<dbReference type="Gene3D" id="3.40.525.10">
    <property type="entry name" value="CRAL-TRIO lipid binding domain"/>
    <property type="match status" value="1"/>
</dbReference>
<evidence type="ECO:0000259" key="1">
    <source>
        <dbReference type="PROSITE" id="PS50191"/>
    </source>
</evidence>
<dbReference type="InterPro" id="IPR009038">
    <property type="entry name" value="GOLD_dom"/>
</dbReference>
<dbReference type="InterPro" id="IPR036598">
    <property type="entry name" value="GOLD_dom_sf"/>
</dbReference>
<dbReference type="Pfam" id="PF00650">
    <property type="entry name" value="CRAL_TRIO"/>
    <property type="match status" value="1"/>
</dbReference>
<dbReference type="PANTHER" id="PTHR23324:SF83">
    <property type="entry name" value="SEC14-LIKE PROTEIN 2"/>
    <property type="match status" value="1"/>
</dbReference>
<dbReference type="PROSITE" id="PS50191">
    <property type="entry name" value="CRAL_TRIO"/>
    <property type="match status" value="1"/>
</dbReference>
<name>A0A267F3W3_9PLAT</name>
<comment type="caution">
    <text evidence="3">The sequence shown here is derived from an EMBL/GenBank/DDBJ whole genome shotgun (WGS) entry which is preliminary data.</text>
</comment>
<sequence>MAEALSGDLPPEPMDDLSPEKQKLFLEFKDQAASLIVKGKFLHEDHFLKKWLIARNWDVSKAVAMFAESEKFKKEMDVDHLLDWEPPEVLKQYYCGGIIGHAKDGSPVKLAATNLDMKGLLMACRRQDVIKNRLRECELVVKELEAQTRRLGVWVDKMTIIFDQSHASQMLWGPARDINTYFAKMLESNYPEMLGKMFVVNAPAIFPLLWKLFRPFLAEETKNKIFVLGGDFQKVIAQHIDEDQFPAAYGGTKVDDNGDPMCSGILGPQGLKVPEELYLTEGLVGCDDAVEIEIGFNEKKTVGIDVQQPGSLLKYEFSTKGYDIAFGIDLVAPADACQNGAKTRRHVLPTARYNSHMAPEVGTLLCETAGLYELVFDNSFSWTRGKRLLYRAELLPHVQDAETSAEIDRMRSA</sequence>
<dbReference type="InterPro" id="IPR036865">
    <property type="entry name" value="CRAL-TRIO_dom_sf"/>
</dbReference>
<dbReference type="PANTHER" id="PTHR23324">
    <property type="entry name" value="SEC14 RELATED PROTEIN"/>
    <property type="match status" value="1"/>
</dbReference>
<evidence type="ECO:0000313" key="3">
    <source>
        <dbReference type="EMBL" id="PAA67732.1"/>
    </source>
</evidence>
<dbReference type="GO" id="GO:0005737">
    <property type="term" value="C:cytoplasm"/>
    <property type="evidence" value="ECO:0007669"/>
    <property type="project" value="TreeGrafter"/>
</dbReference>
<dbReference type="STRING" id="282301.A0A267F3W3"/>
<dbReference type="InterPro" id="IPR001251">
    <property type="entry name" value="CRAL-TRIO_dom"/>
</dbReference>
<gene>
    <name evidence="3" type="ORF">BOX15_Mlig009511g1</name>
</gene>
<dbReference type="InterPro" id="IPR036273">
    <property type="entry name" value="CRAL/TRIO_N_dom_sf"/>
</dbReference>